<accession>A0A969PSH7</accession>
<dbReference type="GO" id="GO:0035870">
    <property type="term" value="F:dITP diphosphatase activity"/>
    <property type="evidence" value="ECO:0007669"/>
    <property type="project" value="UniProtKB-UniRule"/>
</dbReference>
<dbReference type="PANTHER" id="PTHR11067:SF9">
    <property type="entry name" value="INOSINE TRIPHOSPHATE PYROPHOSPHATASE"/>
    <property type="match status" value="1"/>
</dbReference>
<dbReference type="PANTHER" id="PTHR11067">
    <property type="entry name" value="INOSINE TRIPHOSPHATE PYROPHOSPHATASE/HAM1 PROTEIN"/>
    <property type="match status" value="1"/>
</dbReference>
<keyword evidence="7 10" id="KW-0546">Nucleotide metabolism</keyword>
<comment type="similarity">
    <text evidence="1 10 11">Belongs to the HAM1 NTPase family.</text>
</comment>
<feature type="binding site" evidence="10">
    <location>
        <position position="71"/>
    </location>
    <ligand>
        <name>substrate</name>
    </ligand>
</feature>
<keyword evidence="4 10" id="KW-0547">Nucleotide-binding</keyword>
<evidence type="ECO:0000256" key="6">
    <source>
        <dbReference type="ARBA" id="ARBA00022842"/>
    </source>
</evidence>
<evidence type="ECO:0000256" key="9">
    <source>
        <dbReference type="ARBA" id="ARBA00052017"/>
    </source>
</evidence>
<dbReference type="GO" id="GO:0017111">
    <property type="term" value="F:ribonucleoside triphosphate phosphatase activity"/>
    <property type="evidence" value="ECO:0007669"/>
    <property type="project" value="InterPro"/>
</dbReference>
<dbReference type="InterPro" id="IPR020922">
    <property type="entry name" value="dITP/XTP_pyrophosphatase"/>
</dbReference>
<evidence type="ECO:0000256" key="4">
    <source>
        <dbReference type="ARBA" id="ARBA00022741"/>
    </source>
</evidence>
<dbReference type="EC" id="3.6.1.66" evidence="10"/>
<evidence type="ECO:0000313" key="12">
    <source>
        <dbReference type="EMBL" id="NJP36724.1"/>
    </source>
</evidence>
<dbReference type="InterPro" id="IPR002637">
    <property type="entry name" value="RdgB/HAM1"/>
</dbReference>
<dbReference type="GO" id="GO:0046872">
    <property type="term" value="F:metal ion binding"/>
    <property type="evidence" value="ECO:0007669"/>
    <property type="project" value="UniProtKB-KW"/>
</dbReference>
<evidence type="ECO:0000256" key="2">
    <source>
        <dbReference type="ARBA" id="ARBA00011738"/>
    </source>
</evidence>
<organism evidence="12 13">
    <name type="scientific">Alkalicoccus luteus</name>
    <dbReference type="NCBI Taxonomy" id="1237094"/>
    <lineage>
        <taxon>Bacteria</taxon>
        <taxon>Bacillati</taxon>
        <taxon>Bacillota</taxon>
        <taxon>Bacilli</taxon>
        <taxon>Bacillales</taxon>
        <taxon>Bacillaceae</taxon>
        <taxon>Alkalicoccus</taxon>
    </lineage>
</organism>
<proteinExistence type="inferred from homology"/>
<evidence type="ECO:0000313" key="13">
    <source>
        <dbReference type="Proteomes" id="UP000752012"/>
    </source>
</evidence>
<dbReference type="GO" id="GO:0009146">
    <property type="term" value="P:purine nucleoside triphosphate catabolic process"/>
    <property type="evidence" value="ECO:0007669"/>
    <property type="project" value="UniProtKB-UniRule"/>
</dbReference>
<dbReference type="AlphaFoldDB" id="A0A969PSH7"/>
<dbReference type="SUPFAM" id="SSF52972">
    <property type="entry name" value="ITPase-like"/>
    <property type="match status" value="1"/>
</dbReference>
<evidence type="ECO:0000256" key="5">
    <source>
        <dbReference type="ARBA" id="ARBA00022801"/>
    </source>
</evidence>
<dbReference type="NCBIfam" id="TIGR00042">
    <property type="entry name" value="RdgB/HAM1 family non-canonical purine NTP pyrophosphatase"/>
    <property type="match status" value="1"/>
</dbReference>
<feature type="binding site" evidence="10">
    <location>
        <begin position="179"/>
        <end position="180"/>
    </location>
    <ligand>
        <name>substrate</name>
    </ligand>
</feature>
<dbReference type="NCBIfam" id="NF011397">
    <property type="entry name" value="PRK14822.1"/>
    <property type="match status" value="1"/>
</dbReference>
<dbReference type="Proteomes" id="UP000752012">
    <property type="component" value="Unassembled WGS sequence"/>
</dbReference>
<dbReference type="GO" id="GO:0005829">
    <property type="term" value="C:cytosol"/>
    <property type="evidence" value="ECO:0007669"/>
    <property type="project" value="TreeGrafter"/>
</dbReference>
<dbReference type="EMBL" id="JAATHJ010000004">
    <property type="protein sequence ID" value="NJP36724.1"/>
    <property type="molecule type" value="Genomic_DNA"/>
</dbReference>
<evidence type="ECO:0000256" key="11">
    <source>
        <dbReference type="RuleBase" id="RU003781"/>
    </source>
</evidence>
<reference evidence="12 13" key="1">
    <citation type="submission" date="2020-03" db="EMBL/GenBank/DDBJ databases">
        <title>Assessment of the enzymatic potential of alkaline-tolerant lipase obtained from Bacillus luteus H11 (technogenic soil) for the bioremediation of saline soils contaminated with petroleum substances.</title>
        <authorList>
            <person name="Kalwasinska A."/>
        </authorList>
    </citation>
    <scope>NUCLEOTIDE SEQUENCE [LARGE SCALE GENOMIC DNA]</scope>
    <source>
        <strain evidence="12 13">H11</strain>
    </source>
</reference>
<comment type="cofactor">
    <cofactor evidence="10">
        <name>Mg(2+)</name>
        <dbReference type="ChEBI" id="CHEBI:18420"/>
    </cofactor>
    <text evidence="10">Binds 1 Mg(2+) ion per subunit.</text>
</comment>
<comment type="caution">
    <text evidence="12">The sequence shown here is derived from an EMBL/GenBank/DDBJ whole genome shotgun (WGS) entry which is preliminary data.</text>
</comment>
<feature type="binding site" evidence="10">
    <location>
        <position position="174"/>
    </location>
    <ligand>
        <name>substrate</name>
    </ligand>
</feature>
<comment type="catalytic activity">
    <reaction evidence="10">
        <text>ITP + H2O = IMP + diphosphate + H(+)</text>
        <dbReference type="Rhea" id="RHEA:29399"/>
        <dbReference type="ChEBI" id="CHEBI:15377"/>
        <dbReference type="ChEBI" id="CHEBI:15378"/>
        <dbReference type="ChEBI" id="CHEBI:33019"/>
        <dbReference type="ChEBI" id="CHEBI:58053"/>
        <dbReference type="ChEBI" id="CHEBI:61402"/>
        <dbReference type="EC" id="3.6.1.66"/>
    </reaction>
</comment>
<comment type="caution">
    <text evidence="10">Lacks conserved residue(s) required for the propagation of feature annotation.</text>
</comment>
<dbReference type="Gene3D" id="3.90.950.10">
    <property type="match status" value="1"/>
</dbReference>
<protein>
    <recommendedName>
        <fullName evidence="10">dITP/XTP pyrophosphatase</fullName>
        <ecNumber evidence="10">3.6.1.66</ecNumber>
    </recommendedName>
    <alternativeName>
        <fullName evidence="10">Non-canonical purine NTP pyrophosphatase</fullName>
    </alternativeName>
    <alternativeName>
        <fullName evidence="10">Non-standard purine NTP pyrophosphatase</fullName>
    </alternativeName>
    <alternativeName>
        <fullName evidence="10">Nucleoside-triphosphate diphosphatase</fullName>
    </alternativeName>
    <alternativeName>
        <fullName evidence="10">Nucleoside-triphosphate pyrophosphatase</fullName>
        <shortName evidence="10">NTPase</shortName>
    </alternativeName>
</protein>
<keyword evidence="13" id="KW-1185">Reference proteome</keyword>
<comment type="function">
    <text evidence="10">Pyrophosphatase that catalyzes the hydrolysis of nucleoside triphosphates to their monophosphate derivatives, with a high preference for the non-canonical purine nucleotides XTP (xanthosine triphosphate), dITP (deoxyinosine triphosphate) and ITP. Seems to function as a house-cleaning enzyme that removes non-canonical purine nucleotides from the nucleotide pool, thus preventing their incorporation into DNA/RNA and avoiding chromosomal lesions.</text>
</comment>
<evidence type="ECO:0000256" key="1">
    <source>
        <dbReference type="ARBA" id="ARBA00008023"/>
    </source>
</evidence>
<comment type="subunit">
    <text evidence="2 10">Homodimer.</text>
</comment>
<comment type="catalytic activity">
    <reaction evidence="8 10">
        <text>dITP + H2O = dIMP + diphosphate + H(+)</text>
        <dbReference type="Rhea" id="RHEA:28342"/>
        <dbReference type="ChEBI" id="CHEBI:15377"/>
        <dbReference type="ChEBI" id="CHEBI:15378"/>
        <dbReference type="ChEBI" id="CHEBI:33019"/>
        <dbReference type="ChEBI" id="CHEBI:61194"/>
        <dbReference type="ChEBI" id="CHEBI:61382"/>
        <dbReference type="EC" id="3.6.1.66"/>
    </reaction>
</comment>
<evidence type="ECO:0000256" key="10">
    <source>
        <dbReference type="HAMAP-Rule" id="MF_01405"/>
    </source>
</evidence>
<dbReference type="FunFam" id="3.90.950.10:FF:000001">
    <property type="entry name" value="dITP/XTP pyrophosphatase"/>
    <property type="match status" value="1"/>
</dbReference>
<dbReference type="InterPro" id="IPR029001">
    <property type="entry name" value="ITPase-like_fam"/>
</dbReference>
<name>A0A969PSH7_9BACI</name>
<sequence length="199" mass="22071">MRKIFIASNNQGKIKEFADFFREYDAEVKSLADLPEPIDVVEDGATFEANAVIKAEEIGRRFNQAVLADDSGLEVDALHGAPGIYSARYAGEAKSDKANNEKLLHELKDAADRKARFVCVLALYRPGRDTITVRGTVEGEIGAALHGDGGFGYDPLFYVPSEKRFMAELSREEKNRISHRADAVRKLRELLQQEGGNLL</sequence>
<dbReference type="GO" id="GO:0009117">
    <property type="term" value="P:nucleotide metabolic process"/>
    <property type="evidence" value="ECO:0007669"/>
    <property type="project" value="UniProtKB-KW"/>
</dbReference>
<keyword evidence="6 10" id="KW-0460">Magnesium</keyword>
<dbReference type="GO" id="GO:0036222">
    <property type="term" value="F:XTP diphosphatase activity"/>
    <property type="evidence" value="ECO:0007669"/>
    <property type="project" value="UniProtKB-UniRule"/>
</dbReference>
<feature type="binding site" evidence="10">
    <location>
        <position position="70"/>
    </location>
    <ligand>
        <name>Mg(2+)</name>
        <dbReference type="ChEBI" id="CHEBI:18420"/>
    </ligand>
</feature>
<keyword evidence="3 10" id="KW-0479">Metal-binding</keyword>
<feature type="binding site" evidence="10">
    <location>
        <begin position="8"/>
        <end position="13"/>
    </location>
    <ligand>
        <name>substrate</name>
    </ligand>
</feature>
<keyword evidence="5 10" id="KW-0378">Hydrolase</keyword>
<dbReference type="GO" id="GO:0036220">
    <property type="term" value="F:ITP diphosphatase activity"/>
    <property type="evidence" value="ECO:0007669"/>
    <property type="project" value="UniProtKB-UniRule"/>
</dbReference>
<dbReference type="GO" id="GO:0000166">
    <property type="term" value="F:nucleotide binding"/>
    <property type="evidence" value="ECO:0007669"/>
    <property type="project" value="UniProtKB-KW"/>
</dbReference>
<dbReference type="HAMAP" id="MF_01405">
    <property type="entry name" value="Non_canon_purine_NTPase"/>
    <property type="match status" value="1"/>
</dbReference>
<comment type="catalytic activity">
    <reaction evidence="9 10">
        <text>XTP + H2O = XMP + diphosphate + H(+)</text>
        <dbReference type="Rhea" id="RHEA:28610"/>
        <dbReference type="ChEBI" id="CHEBI:15377"/>
        <dbReference type="ChEBI" id="CHEBI:15378"/>
        <dbReference type="ChEBI" id="CHEBI:33019"/>
        <dbReference type="ChEBI" id="CHEBI:57464"/>
        <dbReference type="ChEBI" id="CHEBI:61314"/>
        <dbReference type="EC" id="3.6.1.66"/>
    </reaction>
</comment>
<feature type="active site" description="Proton acceptor" evidence="10">
    <location>
        <position position="70"/>
    </location>
</feature>
<gene>
    <name evidence="12" type="ORF">HCN83_03900</name>
</gene>
<evidence type="ECO:0000256" key="3">
    <source>
        <dbReference type="ARBA" id="ARBA00022723"/>
    </source>
</evidence>
<dbReference type="RefSeq" id="WP_168005018.1">
    <property type="nucleotide sequence ID" value="NZ_JAATHJ010000004.1"/>
</dbReference>
<evidence type="ECO:0000256" key="8">
    <source>
        <dbReference type="ARBA" id="ARBA00051875"/>
    </source>
</evidence>
<dbReference type="Pfam" id="PF01725">
    <property type="entry name" value="Ham1p_like"/>
    <property type="match status" value="1"/>
</dbReference>
<feature type="binding site" evidence="10">
    <location>
        <begin position="151"/>
        <end position="154"/>
    </location>
    <ligand>
        <name>substrate</name>
    </ligand>
</feature>
<dbReference type="CDD" id="cd00515">
    <property type="entry name" value="HAM1"/>
    <property type="match status" value="1"/>
</dbReference>
<evidence type="ECO:0000256" key="7">
    <source>
        <dbReference type="ARBA" id="ARBA00023080"/>
    </source>
</evidence>